<dbReference type="OMA" id="GSHISFF"/>
<dbReference type="InterPro" id="IPR043587">
    <property type="entry name" value="Phosphatase_SSH-like"/>
</dbReference>
<evidence type="ECO:0000256" key="13">
    <source>
        <dbReference type="ARBA" id="ARBA00048336"/>
    </source>
</evidence>
<dbReference type="FunFam" id="3.90.190.10:FF:000004">
    <property type="entry name" value="Protein phosphatase Slingshot homolog 2"/>
    <property type="match status" value="1"/>
</dbReference>
<evidence type="ECO:0000256" key="8">
    <source>
        <dbReference type="ARBA" id="ARBA00022801"/>
    </source>
</evidence>
<dbReference type="GO" id="GO:0030496">
    <property type="term" value="C:midbody"/>
    <property type="evidence" value="ECO:0007669"/>
    <property type="project" value="UniProtKB-SubCell"/>
</dbReference>
<dbReference type="GO" id="GO:0003779">
    <property type="term" value="F:actin binding"/>
    <property type="evidence" value="ECO:0007669"/>
    <property type="project" value="UniProtKB-KW"/>
</dbReference>
<dbReference type="InterPro" id="IPR014876">
    <property type="entry name" value="DEK_C"/>
</dbReference>
<evidence type="ECO:0000256" key="15">
    <source>
        <dbReference type="ARBA" id="ARBA00067363"/>
    </source>
</evidence>
<sequence>GAFLTLSSQVSPTSFSSKALMSKRSTLRWRKHIGSHISFFMVKGAALFLQQGSTTQGQRPHTHHKNAGDLPQHLQVMINILRSEDRIKLAVRLESAWSDRVRYMVVVYTSGRQDTEETILLGMDFSNKDSNCCSIGMVLPLWCDTKIHLDGDGGFSVSTAGRTHIFKPVSVQAMWSALQVLHKACEVSRRCNYFPGGIALIWTGYYESCIASDQSCINEWNAMQDLETMRPDSPAMFVDKPTERERTECLIKAKLRSIMMFQDLENVTSKEIRNELEQHMNCNLKEYKEFIDNEMLLILGQMDKATLIFDHVYLGSEWNASNLEELQETGVGYILNVTREIDNFFPGTFCYHNVRVYDEEATDLLAHWNDTYNFIVKAKKNQSKCLVHCKMGVSRSASTVIAYAMKEYGWTLEKAYNFVKQKRSVTRPNDGFMRQLAEYEGILDASKQRHNRLWRPDASCDHPDCQQAGEEGPSTETPCDPATPSALELDPAGPQNHNYYFRRLSDSALDSEPSTPVRAPPLLDAERVFIAIEDVERDALLDDDAFEGRVRRQAERLEKLSGQFQERVHSHDPDTTPDLSSGPLGPRVELWMLPAVRETLPAGSGCLTPVSSPHGSALTRSSSSDSIRSVRGTPGLVRQRAQEIEARLRLAGLTVPSRLKRSNSLAKLGGLTFSSEDLCSSACSSDAGTLPLLSLSPELEISPDSERGGSHSRGAPAVILEHGTRS</sequence>
<evidence type="ECO:0000256" key="14">
    <source>
        <dbReference type="ARBA" id="ARBA00056712"/>
    </source>
</evidence>
<dbReference type="Proteomes" id="UP000314983">
    <property type="component" value="Chromosome 5"/>
</dbReference>
<reference evidence="21" key="4">
    <citation type="submission" date="2025-08" db="UniProtKB">
        <authorList>
            <consortium name="Ensembl"/>
        </authorList>
    </citation>
    <scope>IDENTIFICATION</scope>
</reference>
<keyword evidence="7" id="KW-0597">Phosphoprotein</keyword>
<dbReference type="PROSITE" id="PS00383">
    <property type="entry name" value="TYR_PHOSPHATASE_1"/>
    <property type="match status" value="1"/>
</dbReference>
<keyword evidence="9" id="KW-0904">Protein phosphatase</keyword>
<evidence type="ECO:0000256" key="1">
    <source>
        <dbReference type="ARBA" id="ARBA00004214"/>
    </source>
</evidence>
<dbReference type="CDD" id="cd11652">
    <property type="entry name" value="SSH-N"/>
    <property type="match status" value="1"/>
</dbReference>
<keyword evidence="10" id="KW-0007">Acetylation</keyword>
<protein>
    <recommendedName>
        <fullName evidence="15">Protein phosphatase Slingshot homolog 1</fullName>
        <ecNumber evidence="5">3.1.3.16</ecNumber>
    </recommendedName>
    <alternativeName>
        <fullName evidence="16">SSH-like protein 1</fullName>
    </alternativeName>
</protein>
<dbReference type="GO" id="GO:0004722">
    <property type="term" value="F:protein serine/threonine phosphatase activity"/>
    <property type="evidence" value="ECO:0007669"/>
    <property type="project" value="UniProtKB-EC"/>
</dbReference>
<dbReference type="GeneTree" id="ENSGT00940000156133"/>
<dbReference type="Gene3D" id="1.10.10.60">
    <property type="entry name" value="Homeodomain-like"/>
    <property type="match status" value="1"/>
</dbReference>
<keyword evidence="8" id="KW-0378">Hydrolase</keyword>
<dbReference type="FunFam" id="1.10.10.60:FF:000423">
    <property type="entry name" value="Slingshot protein phosphatase 1a"/>
    <property type="match status" value="1"/>
</dbReference>
<feature type="domain" description="DEK-C" evidence="20">
    <location>
        <begin position="245"/>
        <end position="300"/>
    </location>
</feature>
<dbReference type="PROSITE" id="PS51998">
    <property type="entry name" value="DEK_C"/>
    <property type="match status" value="1"/>
</dbReference>
<keyword evidence="11" id="KW-0009">Actin-binding</keyword>
<keyword evidence="22" id="KW-1185">Reference proteome</keyword>
<dbReference type="Pfam" id="PF23040">
    <property type="entry name" value="PH_SSH1-like_1st"/>
    <property type="match status" value="1"/>
</dbReference>
<dbReference type="GO" id="GO:0032154">
    <property type="term" value="C:cleavage furrow"/>
    <property type="evidence" value="ECO:0007669"/>
    <property type="project" value="UniProtKB-SubCell"/>
</dbReference>
<feature type="domain" description="Tyrosine-protein phosphatase" evidence="18">
    <location>
        <begin position="304"/>
        <end position="445"/>
    </location>
</feature>
<dbReference type="GO" id="GO:0030837">
    <property type="term" value="P:negative regulation of actin filament polymerization"/>
    <property type="evidence" value="ECO:0007669"/>
    <property type="project" value="InterPro"/>
</dbReference>
<evidence type="ECO:0000256" key="17">
    <source>
        <dbReference type="SAM" id="MobiDB-lite"/>
    </source>
</evidence>
<name>A0A4W4HH90_ELEEL</name>
<keyword evidence="6" id="KW-0963">Cytoplasm</keyword>
<comment type="similarity">
    <text evidence="4">Belongs to the protein-tyrosine phosphatase family.</text>
</comment>
<feature type="compositionally biased region" description="Low complexity" evidence="17">
    <location>
        <begin position="616"/>
        <end position="630"/>
    </location>
</feature>
<dbReference type="SUPFAM" id="SSF52799">
    <property type="entry name" value="(Phosphotyrosine protein) phosphatases II"/>
    <property type="match status" value="1"/>
</dbReference>
<comment type="subcellular location">
    <subcellularLocation>
        <location evidence="3">Cleavage furrow</location>
    </subcellularLocation>
    <subcellularLocation>
        <location evidence="2">Cytoplasm</location>
        <location evidence="2">Cytoskeleton</location>
    </subcellularLocation>
    <subcellularLocation>
        <location evidence="1">Midbody</location>
    </subcellularLocation>
</comment>
<reference evidence="21" key="5">
    <citation type="submission" date="2025-09" db="UniProtKB">
        <authorList>
            <consortium name="Ensembl"/>
        </authorList>
    </citation>
    <scope>IDENTIFICATION</scope>
</reference>
<organism evidence="21 22">
    <name type="scientific">Electrophorus electricus</name>
    <name type="common">Electric eel</name>
    <name type="synonym">Gymnotus electricus</name>
    <dbReference type="NCBI Taxonomy" id="8005"/>
    <lineage>
        <taxon>Eukaryota</taxon>
        <taxon>Metazoa</taxon>
        <taxon>Chordata</taxon>
        <taxon>Craniata</taxon>
        <taxon>Vertebrata</taxon>
        <taxon>Euteleostomi</taxon>
        <taxon>Actinopterygii</taxon>
        <taxon>Neopterygii</taxon>
        <taxon>Teleostei</taxon>
        <taxon>Ostariophysi</taxon>
        <taxon>Gymnotiformes</taxon>
        <taxon>Gymnotoidei</taxon>
        <taxon>Gymnotidae</taxon>
        <taxon>Electrophorus</taxon>
    </lineage>
</organism>
<dbReference type="Ensembl" id="ENSEEET00000050021.2">
    <property type="protein sequence ID" value="ENSEEEP00000049483.2"/>
    <property type="gene ID" value="ENSEEEG00000023256.2"/>
</dbReference>
<evidence type="ECO:0000256" key="5">
    <source>
        <dbReference type="ARBA" id="ARBA00013081"/>
    </source>
</evidence>
<dbReference type="InterPro" id="IPR000387">
    <property type="entry name" value="Tyr_Pase_dom"/>
</dbReference>
<dbReference type="InterPro" id="IPR020422">
    <property type="entry name" value="TYR_PHOSPHATASE_DUAL_dom"/>
</dbReference>
<dbReference type="PANTHER" id="PTHR45864">
    <property type="entry name" value="SLINGSHOT PROTEIN PHOSPHATASE HOMOLOG"/>
    <property type="match status" value="1"/>
</dbReference>
<dbReference type="SUPFAM" id="SSF109715">
    <property type="entry name" value="DEK C-terminal domain"/>
    <property type="match status" value="1"/>
</dbReference>
<evidence type="ECO:0000256" key="12">
    <source>
        <dbReference type="ARBA" id="ARBA00023212"/>
    </source>
</evidence>
<keyword evidence="12" id="KW-0206">Cytoskeleton</keyword>
<reference evidence="22" key="1">
    <citation type="journal article" date="2014" name="Science">
        <title>Nonhuman genetics. Genomic basis for the convergent evolution of electric organs.</title>
        <authorList>
            <person name="Gallant J.R."/>
            <person name="Traeger L.L."/>
            <person name="Volkening J.D."/>
            <person name="Moffett H."/>
            <person name="Chen P.H."/>
            <person name="Novina C.D."/>
            <person name="Phillips G.N.Jr."/>
            <person name="Anand R."/>
            <person name="Wells G.B."/>
            <person name="Pinch M."/>
            <person name="Guth R."/>
            <person name="Unguez G.A."/>
            <person name="Albert J.S."/>
            <person name="Zakon H.H."/>
            <person name="Samanta M.P."/>
            <person name="Sussman M.R."/>
        </authorList>
    </citation>
    <scope>NUCLEOTIDE SEQUENCE [LARGE SCALE GENOMIC DNA]</scope>
</reference>
<feature type="domain" description="Tyrosine specific protein phosphatases" evidence="19">
    <location>
        <begin position="366"/>
        <end position="423"/>
    </location>
</feature>
<evidence type="ECO:0000256" key="7">
    <source>
        <dbReference type="ARBA" id="ARBA00022553"/>
    </source>
</evidence>
<feature type="region of interest" description="Disordered" evidence="17">
    <location>
        <begin position="699"/>
        <end position="726"/>
    </location>
</feature>
<dbReference type="AlphaFoldDB" id="A0A4W4HH90"/>
<evidence type="ECO:0000256" key="6">
    <source>
        <dbReference type="ARBA" id="ARBA00022490"/>
    </source>
</evidence>
<evidence type="ECO:0000313" key="21">
    <source>
        <dbReference type="Ensembl" id="ENSEEEP00000049483.2"/>
    </source>
</evidence>
<comment type="function">
    <text evidence="14">Protein phosphatase which regulates actin filament dynamics. Dephosphorylates and activates the actin binding/depolymerizing factor cofilin, which subsequently binds to actin filaments and stimulates their disassembly. Inhibitory phosphorylation of cofilin is mediated by LIMK1, which may also be dephosphorylated and inactivated by this protein.</text>
</comment>
<comment type="catalytic activity">
    <reaction evidence="13">
        <text>O-phospho-L-threonyl-[protein] + H2O = L-threonyl-[protein] + phosphate</text>
        <dbReference type="Rhea" id="RHEA:47004"/>
        <dbReference type="Rhea" id="RHEA-COMP:11060"/>
        <dbReference type="Rhea" id="RHEA-COMP:11605"/>
        <dbReference type="ChEBI" id="CHEBI:15377"/>
        <dbReference type="ChEBI" id="CHEBI:30013"/>
        <dbReference type="ChEBI" id="CHEBI:43474"/>
        <dbReference type="ChEBI" id="CHEBI:61977"/>
        <dbReference type="EC" id="3.1.3.16"/>
    </reaction>
</comment>
<evidence type="ECO:0000256" key="11">
    <source>
        <dbReference type="ARBA" id="ARBA00023203"/>
    </source>
</evidence>
<feature type="region of interest" description="Disordered" evidence="17">
    <location>
        <begin position="456"/>
        <end position="492"/>
    </location>
</feature>
<evidence type="ECO:0000256" key="3">
    <source>
        <dbReference type="ARBA" id="ARBA00004626"/>
    </source>
</evidence>
<evidence type="ECO:0000256" key="4">
    <source>
        <dbReference type="ARBA" id="ARBA00009580"/>
    </source>
</evidence>
<dbReference type="PANTHER" id="PTHR45864:SF5">
    <property type="entry name" value="PROTEIN PHOSPHATASE SLINGSHOT HOMOLOG 1"/>
    <property type="match status" value="1"/>
</dbReference>
<dbReference type="InterPro" id="IPR029021">
    <property type="entry name" value="Prot-tyrosine_phosphatase-like"/>
</dbReference>
<dbReference type="STRING" id="8005.ENSEEEP00000049483"/>
<gene>
    <name evidence="21" type="primary">ssh1a</name>
</gene>
<reference evidence="21" key="3">
    <citation type="submission" date="2020-05" db="EMBL/GenBank/DDBJ databases">
        <title>Electrophorus electricus (electric eel) genome, fEleEle1, primary haplotype.</title>
        <authorList>
            <person name="Myers G."/>
            <person name="Meyer A."/>
            <person name="Fedrigo O."/>
            <person name="Formenti G."/>
            <person name="Rhie A."/>
            <person name="Tracey A."/>
            <person name="Sims Y."/>
            <person name="Jarvis E.D."/>
        </authorList>
    </citation>
    <scope>NUCLEOTIDE SEQUENCE [LARGE SCALE GENOMIC DNA]</scope>
</reference>
<evidence type="ECO:0000256" key="16">
    <source>
        <dbReference type="ARBA" id="ARBA00076772"/>
    </source>
</evidence>
<dbReference type="SMART" id="SM00195">
    <property type="entry name" value="DSPc"/>
    <property type="match status" value="1"/>
</dbReference>
<dbReference type="Pfam" id="PF08766">
    <property type="entry name" value="DEK_C"/>
    <property type="match status" value="1"/>
</dbReference>
<dbReference type="Pfam" id="PF00782">
    <property type="entry name" value="DSPc"/>
    <property type="match status" value="1"/>
</dbReference>
<feature type="region of interest" description="Disordered" evidence="17">
    <location>
        <begin position="562"/>
        <end position="583"/>
    </location>
</feature>
<evidence type="ECO:0000259" key="19">
    <source>
        <dbReference type="PROSITE" id="PS50056"/>
    </source>
</evidence>
<reference evidence="22" key="2">
    <citation type="journal article" date="2017" name="Sci. Adv.">
        <title>A tail of two voltages: Proteomic comparison of the three electric organs of the electric eel.</title>
        <authorList>
            <person name="Traeger L.L."/>
            <person name="Sabat G."/>
            <person name="Barrett-Wilt G.A."/>
            <person name="Wells G.B."/>
            <person name="Sussman M.R."/>
        </authorList>
    </citation>
    <scope>NUCLEOTIDE SEQUENCE [LARGE SCALE GENOMIC DNA]</scope>
</reference>
<dbReference type="InterPro" id="IPR016130">
    <property type="entry name" value="Tyr_Pase_AS"/>
</dbReference>
<dbReference type="Gene3D" id="3.90.190.10">
    <property type="entry name" value="Protein tyrosine phosphatase superfamily"/>
    <property type="match status" value="1"/>
</dbReference>
<dbReference type="PROSITE" id="PS50054">
    <property type="entry name" value="TYR_PHOSPHATASE_DUAL"/>
    <property type="match status" value="1"/>
</dbReference>
<dbReference type="GO" id="GO:0005856">
    <property type="term" value="C:cytoskeleton"/>
    <property type="evidence" value="ECO:0007669"/>
    <property type="project" value="UniProtKB-SubCell"/>
</dbReference>
<dbReference type="PROSITE" id="PS50056">
    <property type="entry name" value="TYR_PHOSPHATASE_2"/>
    <property type="match status" value="1"/>
</dbReference>
<evidence type="ECO:0000259" key="20">
    <source>
        <dbReference type="PROSITE" id="PS51998"/>
    </source>
</evidence>
<dbReference type="InterPro" id="IPR000340">
    <property type="entry name" value="Dual-sp_phosphatase_cat-dom"/>
</dbReference>
<evidence type="ECO:0000259" key="18">
    <source>
        <dbReference type="PROSITE" id="PS50054"/>
    </source>
</evidence>
<feature type="region of interest" description="Disordered" evidence="17">
    <location>
        <begin position="610"/>
        <end position="630"/>
    </location>
</feature>
<evidence type="ECO:0000313" key="22">
    <source>
        <dbReference type="Proteomes" id="UP000314983"/>
    </source>
</evidence>
<evidence type="ECO:0000256" key="9">
    <source>
        <dbReference type="ARBA" id="ARBA00022912"/>
    </source>
</evidence>
<evidence type="ECO:0000256" key="2">
    <source>
        <dbReference type="ARBA" id="ARBA00004245"/>
    </source>
</evidence>
<accession>A0A4W4HH90</accession>
<dbReference type="EC" id="3.1.3.16" evidence="5"/>
<dbReference type="InterPro" id="IPR043588">
    <property type="entry name" value="SSH-N"/>
</dbReference>
<evidence type="ECO:0000256" key="10">
    <source>
        <dbReference type="ARBA" id="ARBA00022990"/>
    </source>
</evidence>
<proteinExistence type="inferred from homology"/>